<evidence type="ECO:0000313" key="1">
    <source>
        <dbReference type="EMBL" id="UZG52009.1"/>
    </source>
</evidence>
<reference evidence="1" key="1">
    <citation type="submission" date="2022-11" db="EMBL/GenBank/DDBJ databases">
        <title>Complete genome sequence of Veillonella rogosae KCOM 3468 isolated from human Subgingival dental plaque of Chronic peridontitis Lesion.</title>
        <authorList>
            <person name="Park S.-N."/>
            <person name="Lim Y.K."/>
            <person name="Kook J.-K."/>
        </authorList>
    </citation>
    <scope>NUCLEOTIDE SEQUENCE</scope>
    <source>
        <strain evidence="1">KCOM 3468</strain>
        <plasmid evidence="1">pVr3468</plasmid>
    </source>
</reference>
<dbReference type="KEGG" id="vrg:OKW85_10150"/>
<dbReference type="Proteomes" id="UP001164244">
    <property type="component" value="Plasmid pVr3468"/>
</dbReference>
<protein>
    <submittedName>
        <fullName evidence="1">Uncharacterized protein</fullName>
    </submittedName>
</protein>
<dbReference type="RefSeq" id="WP_265139178.1">
    <property type="nucleotide sequence ID" value="NZ_CP110419.1"/>
</dbReference>
<dbReference type="AlphaFoldDB" id="A0AA46X6L3"/>
<proteinExistence type="predicted"/>
<gene>
    <name evidence="1" type="ORF">OKW85_10150</name>
</gene>
<keyword evidence="1" id="KW-0614">Plasmid</keyword>
<evidence type="ECO:0000313" key="2">
    <source>
        <dbReference type="Proteomes" id="UP001164244"/>
    </source>
</evidence>
<organism evidence="1 2">
    <name type="scientific">Veillonella rogosae</name>
    <dbReference type="NCBI Taxonomy" id="423477"/>
    <lineage>
        <taxon>Bacteria</taxon>
        <taxon>Bacillati</taxon>
        <taxon>Bacillota</taxon>
        <taxon>Negativicutes</taxon>
        <taxon>Veillonellales</taxon>
        <taxon>Veillonellaceae</taxon>
        <taxon>Veillonella</taxon>
    </lineage>
</organism>
<geneLocation type="plasmid" evidence="1 2">
    <name>pVr3468</name>
</geneLocation>
<dbReference type="EMBL" id="CP110419">
    <property type="protein sequence ID" value="UZG52009.1"/>
    <property type="molecule type" value="Genomic_DNA"/>
</dbReference>
<accession>A0AA46X6L3</accession>
<name>A0AA46X6L3_9FIRM</name>
<sequence>MAKKENKFDILNGEKNSFVKEASQTVNTPKKTVQKTTIDFTQEEYEFLKQQKEEHGMTARGIIRMLLRDYMDKMNK</sequence>